<dbReference type="PANTHER" id="PTHR36115:SF4">
    <property type="entry name" value="MEMBRANE PROTEIN"/>
    <property type="match status" value="1"/>
</dbReference>
<evidence type="ECO:0000256" key="4">
    <source>
        <dbReference type="ARBA" id="ARBA00022989"/>
    </source>
</evidence>
<keyword evidence="2" id="KW-1003">Cell membrane</keyword>
<feature type="transmembrane region" description="Helical" evidence="6">
    <location>
        <begin position="115"/>
        <end position="134"/>
    </location>
</feature>
<reference evidence="8" key="1">
    <citation type="submission" date="2024-07" db="EMBL/GenBank/DDBJ databases">
        <title>Genome Analysis of a Potential Novel Vibrio Species Secreting pH- and Thermo-stable Alginate Lyase and its Application in Producing Alginate Oligosaccharides.</title>
        <authorList>
            <person name="Huang H."/>
            <person name="Bao K."/>
        </authorList>
    </citation>
    <scope>NUCLEOTIDE SEQUENCE</scope>
    <source>
        <strain evidence="8">HB236076</strain>
    </source>
</reference>
<feature type="transmembrane region" description="Helical" evidence="6">
    <location>
        <begin position="12"/>
        <end position="36"/>
    </location>
</feature>
<keyword evidence="5 6" id="KW-0472">Membrane</keyword>
<comment type="subcellular location">
    <subcellularLocation>
        <location evidence="1">Cell membrane</location>
        <topology evidence="1">Multi-pass membrane protein</topology>
    </subcellularLocation>
</comment>
<protein>
    <submittedName>
        <fullName evidence="8">RDD family protein</fullName>
    </submittedName>
</protein>
<organism evidence="8">
    <name type="scientific">Vibrio sp. HB236076</name>
    <dbReference type="NCBI Taxonomy" id="3232307"/>
    <lineage>
        <taxon>Bacteria</taxon>
        <taxon>Pseudomonadati</taxon>
        <taxon>Pseudomonadota</taxon>
        <taxon>Gammaproteobacteria</taxon>
        <taxon>Vibrionales</taxon>
        <taxon>Vibrionaceae</taxon>
        <taxon>Vibrio</taxon>
    </lineage>
</organism>
<keyword evidence="3 6" id="KW-0812">Transmembrane</keyword>
<evidence type="ECO:0000313" key="8">
    <source>
        <dbReference type="EMBL" id="XDK24239.1"/>
    </source>
</evidence>
<dbReference type="GO" id="GO:0005886">
    <property type="term" value="C:plasma membrane"/>
    <property type="evidence" value="ECO:0007669"/>
    <property type="project" value="UniProtKB-SubCell"/>
</dbReference>
<feature type="domain" description="RDD" evidence="7">
    <location>
        <begin position="6"/>
        <end position="137"/>
    </location>
</feature>
<gene>
    <name evidence="8" type="ORF">AB0763_08360</name>
</gene>
<dbReference type="InterPro" id="IPR051791">
    <property type="entry name" value="Pra-immunoreactive"/>
</dbReference>
<evidence type="ECO:0000259" key="7">
    <source>
        <dbReference type="Pfam" id="PF06271"/>
    </source>
</evidence>
<sequence>MGLKYRRCGAFVIDVLIAKMFTQVIMEAVLLMLHHLQQGEGFWLSPDKYYSLPVLLAMYLLMLLLYLAVYLGYQTVCYHFLGQSLSKYFLRLKVCDREGRDLSSKQYLYRECDKMLLSLATLGLYPLYAAAQWVSFGHLSWHDNKHLTQVIDS</sequence>
<feature type="transmembrane region" description="Helical" evidence="6">
    <location>
        <begin position="56"/>
        <end position="81"/>
    </location>
</feature>
<proteinExistence type="predicted"/>
<evidence type="ECO:0000256" key="3">
    <source>
        <dbReference type="ARBA" id="ARBA00022692"/>
    </source>
</evidence>
<dbReference type="PANTHER" id="PTHR36115">
    <property type="entry name" value="PROLINE-RICH ANTIGEN HOMOLOG-RELATED"/>
    <property type="match status" value="1"/>
</dbReference>
<keyword evidence="4 6" id="KW-1133">Transmembrane helix</keyword>
<evidence type="ECO:0000256" key="5">
    <source>
        <dbReference type="ARBA" id="ARBA00023136"/>
    </source>
</evidence>
<evidence type="ECO:0000256" key="6">
    <source>
        <dbReference type="SAM" id="Phobius"/>
    </source>
</evidence>
<dbReference type="KEGG" id="vih:AB0763_08360"/>
<accession>A0AB39HBL1</accession>
<dbReference type="AlphaFoldDB" id="A0AB39HBL1"/>
<evidence type="ECO:0000256" key="2">
    <source>
        <dbReference type="ARBA" id="ARBA00022475"/>
    </source>
</evidence>
<dbReference type="InterPro" id="IPR010432">
    <property type="entry name" value="RDD"/>
</dbReference>
<name>A0AB39HBL1_9VIBR</name>
<dbReference type="Pfam" id="PF06271">
    <property type="entry name" value="RDD"/>
    <property type="match status" value="1"/>
</dbReference>
<dbReference type="EMBL" id="CP162601">
    <property type="protein sequence ID" value="XDK24239.1"/>
    <property type="molecule type" value="Genomic_DNA"/>
</dbReference>
<evidence type="ECO:0000256" key="1">
    <source>
        <dbReference type="ARBA" id="ARBA00004651"/>
    </source>
</evidence>
<dbReference type="RefSeq" id="WP_306100299.1">
    <property type="nucleotide sequence ID" value="NZ_CP162601.1"/>
</dbReference>